<reference evidence="2 4" key="1">
    <citation type="submission" date="2017-02" db="EMBL/GenBank/DDBJ databases">
        <title>Chromobacterium haemolyticum H5244.</title>
        <authorList>
            <person name="Gulvik C.A."/>
        </authorList>
    </citation>
    <scope>NUCLEOTIDE SEQUENCE [LARGE SCALE GENOMIC DNA]</scope>
    <source>
        <strain evidence="2 4">H5244</strain>
    </source>
</reference>
<dbReference type="EMBL" id="MUKV01000058">
    <property type="protein sequence ID" value="OQS31669.1"/>
    <property type="molecule type" value="Genomic_DNA"/>
</dbReference>
<keyword evidence="1" id="KW-0732">Signal</keyword>
<name>A0A1W0CAA3_9NEIS</name>
<gene>
    <name evidence="2" type="ORF">B0T45_22665</name>
    <name evidence="3" type="ORF">B0T45_22675</name>
</gene>
<accession>A0A1W0CAA3</accession>
<evidence type="ECO:0008006" key="5">
    <source>
        <dbReference type="Google" id="ProtNLM"/>
    </source>
</evidence>
<feature type="signal peptide" evidence="1">
    <location>
        <begin position="1"/>
        <end position="18"/>
    </location>
</feature>
<proteinExistence type="predicted"/>
<sequence length="324" mass="34026">MNCIAAAVLALTAQAAFANTVSLIPGDIVSHDAVLSGTVSQLKSNARWSLETARVDFGHVSIPADAKAGPDGVVHVSDLQGSQNIGVYRGFIQQYQPTEDVFSSNLIQTPKFEIINATTATPRVTDPTIIDMTFPVITGDTVGADLGELRIALSSVHTAGIVAPVPGKSDEFDAVGFVPDAAYLMDYPSVTVTPTDGSGELDMALVNEKVHQWAAAGNAGARGLSKPFPSGLSMAQQGATMATFMNPAARVFVGSRDIYGDNVQSNLKDAIVQGMEAHMNKEPTHFYAGNIGAVSVEPAQVAWKAAPPTEMPWAAPITVRVSYN</sequence>
<protein>
    <recommendedName>
        <fullName evidence="5">Fimbrial protein</fullName>
    </recommendedName>
</protein>
<evidence type="ECO:0000256" key="1">
    <source>
        <dbReference type="SAM" id="SignalP"/>
    </source>
</evidence>
<dbReference type="Proteomes" id="UP000192721">
    <property type="component" value="Unassembled WGS sequence"/>
</dbReference>
<evidence type="ECO:0000313" key="4">
    <source>
        <dbReference type="Proteomes" id="UP000192721"/>
    </source>
</evidence>
<evidence type="ECO:0000313" key="3">
    <source>
        <dbReference type="EMBL" id="OQS31671.1"/>
    </source>
</evidence>
<dbReference type="AlphaFoldDB" id="A0A1W0CAA3"/>
<comment type="caution">
    <text evidence="2">The sequence shown here is derived from an EMBL/GenBank/DDBJ whole genome shotgun (WGS) entry which is preliminary data.</text>
</comment>
<organism evidence="2 4">
    <name type="scientific">Chromobacterium haemolyticum</name>
    <dbReference type="NCBI Taxonomy" id="394935"/>
    <lineage>
        <taxon>Bacteria</taxon>
        <taxon>Pseudomonadati</taxon>
        <taxon>Pseudomonadota</taxon>
        <taxon>Betaproteobacteria</taxon>
        <taxon>Neisseriales</taxon>
        <taxon>Chromobacteriaceae</taxon>
        <taxon>Chromobacterium</taxon>
    </lineage>
</organism>
<dbReference type="EMBL" id="MUKV01000058">
    <property type="protein sequence ID" value="OQS31671.1"/>
    <property type="molecule type" value="Genomic_DNA"/>
</dbReference>
<feature type="chain" id="PRO_5011904004" description="Fimbrial protein" evidence="1">
    <location>
        <begin position="19"/>
        <end position="324"/>
    </location>
</feature>
<evidence type="ECO:0000313" key="2">
    <source>
        <dbReference type="EMBL" id="OQS31669.1"/>
    </source>
</evidence>